<dbReference type="CDD" id="cd16917">
    <property type="entry name" value="HATPase_UhpB-NarQ-NarX-like"/>
    <property type="match status" value="1"/>
</dbReference>
<dbReference type="EMBL" id="JABBFX010000002">
    <property type="protein sequence ID" value="NML46067.1"/>
    <property type="molecule type" value="Genomic_DNA"/>
</dbReference>
<dbReference type="InterPro" id="IPR000014">
    <property type="entry name" value="PAS"/>
</dbReference>
<evidence type="ECO:0000259" key="4">
    <source>
        <dbReference type="PROSITE" id="PS50109"/>
    </source>
</evidence>
<dbReference type="Pfam" id="PF07730">
    <property type="entry name" value="HisKA_3"/>
    <property type="match status" value="1"/>
</dbReference>
<dbReference type="Pfam" id="PF00989">
    <property type="entry name" value="PAS"/>
    <property type="match status" value="1"/>
</dbReference>
<dbReference type="InterPro" id="IPR050482">
    <property type="entry name" value="Sensor_HK_TwoCompSys"/>
</dbReference>
<dbReference type="SUPFAM" id="SSF55785">
    <property type="entry name" value="PYP-like sensor domain (PAS domain)"/>
    <property type="match status" value="1"/>
</dbReference>
<evidence type="ECO:0000256" key="3">
    <source>
        <dbReference type="ARBA" id="ARBA00023012"/>
    </source>
</evidence>
<dbReference type="NCBIfam" id="TIGR00229">
    <property type="entry name" value="sensory_box"/>
    <property type="match status" value="1"/>
</dbReference>
<dbReference type="GO" id="GO:0000155">
    <property type="term" value="F:phosphorelay sensor kinase activity"/>
    <property type="evidence" value="ECO:0007669"/>
    <property type="project" value="InterPro"/>
</dbReference>
<keyword evidence="7" id="KW-1185">Reference proteome</keyword>
<protein>
    <submittedName>
        <fullName evidence="6">PAS domain S-box protein</fullName>
    </submittedName>
</protein>
<evidence type="ECO:0000256" key="2">
    <source>
        <dbReference type="ARBA" id="ARBA00022777"/>
    </source>
</evidence>
<keyword evidence="3" id="KW-0902">Two-component regulatory system</keyword>
<dbReference type="SMART" id="SM00387">
    <property type="entry name" value="HATPase_c"/>
    <property type="match status" value="1"/>
</dbReference>
<dbReference type="Proteomes" id="UP000541185">
    <property type="component" value="Unassembled WGS sequence"/>
</dbReference>
<organism evidence="6 7">
    <name type="scientific">Ramlibacter agri</name>
    <dbReference type="NCBI Taxonomy" id="2728837"/>
    <lineage>
        <taxon>Bacteria</taxon>
        <taxon>Pseudomonadati</taxon>
        <taxon>Pseudomonadota</taxon>
        <taxon>Betaproteobacteria</taxon>
        <taxon>Burkholderiales</taxon>
        <taxon>Comamonadaceae</taxon>
        <taxon>Ramlibacter</taxon>
    </lineage>
</organism>
<dbReference type="InterPro" id="IPR036890">
    <property type="entry name" value="HATPase_C_sf"/>
</dbReference>
<accession>A0A848H6E2</accession>
<evidence type="ECO:0000313" key="7">
    <source>
        <dbReference type="Proteomes" id="UP000541185"/>
    </source>
</evidence>
<dbReference type="InterPro" id="IPR005467">
    <property type="entry name" value="His_kinase_dom"/>
</dbReference>
<dbReference type="PROSITE" id="PS50109">
    <property type="entry name" value="HIS_KIN"/>
    <property type="match status" value="1"/>
</dbReference>
<dbReference type="InterPro" id="IPR011712">
    <property type="entry name" value="Sig_transdc_His_kin_sub3_dim/P"/>
</dbReference>
<dbReference type="PANTHER" id="PTHR24421:SF59">
    <property type="entry name" value="OXYGEN SENSOR HISTIDINE KINASE NREB"/>
    <property type="match status" value="1"/>
</dbReference>
<reference evidence="6 7" key="1">
    <citation type="submission" date="2020-04" db="EMBL/GenBank/DDBJ databases">
        <title>Ramlibacter sp. G-1-2-2 isolated from soil.</title>
        <authorList>
            <person name="Dahal R.H."/>
        </authorList>
    </citation>
    <scope>NUCLEOTIDE SEQUENCE [LARGE SCALE GENOMIC DNA]</scope>
    <source>
        <strain evidence="6 7">G-1-2-2</strain>
    </source>
</reference>
<keyword evidence="2" id="KW-0418">Kinase</keyword>
<dbReference type="PROSITE" id="PS50112">
    <property type="entry name" value="PAS"/>
    <property type="match status" value="1"/>
</dbReference>
<dbReference type="CDD" id="cd00130">
    <property type="entry name" value="PAS"/>
    <property type="match status" value="1"/>
</dbReference>
<dbReference type="Pfam" id="PF02518">
    <property type="entry name" value="HATPase_c"/>
    <property type="match status" value="1"/>
</dbReference>
<comment type="caution">
    <text evidence="6">The sequence shown here is derived from an EMBL/GenBank/DDBJ whole genome shotgun (WGS) entry which is preliminary data.</text>
</comment>
<dbReference type="SUPFAM" id="SSF55874">
    <property type="entry name" value="ATPase domain of HSP90 chaperone/DNA topoisomerase II/histidine kinase"/>
    <property type="match status" value="1"/>
</dbReference>
<feature type="domain" description="Histidine kinase" evidence="4">
    <location>
        <begin position="145"/>
        <end position="334"/>
    </location>
</feature>
<dbReference type="Gene3D" id="1.20.5.1930">
    <property type="match status" value="1"/>
</dbReference>
<dbReference type="PANTHER" id="PTHR24421">
    <property type="entry name" value="NITRATE/NITRITE SENSOR PROTEIN NARX-RELATED"/>
    <property type="match status" value="1"/>
</dbReference>
<proteinExistence type="predicted"/>
<dbReference type="InterPro" id="IPR035965">
    <property type="entry name" value="PAS-like_dom_sf"/>
</dbReference>
<evidence type="ECO:0000256" key="1">
    <source>
        <dbReference type="ARBA" id="ARBA00022679"/>
    </source>
</evidence>
<dbReference type="AlphaFoldDB" id="A0A848H6E2"/>
<dbReference type="Gene3D" id="3.30.450.20">
    <property type="entry name" value="PAS domain"/>
    <property type="match status" value="1"/>
</dbReference>
<dbReference type="GO" id="GO:0016020">
    <property type="term" value="C:membrane"/>
    <property type="evidence" value="ECO:0007669"/>
    <property type="project" value="InterPro"/>
</dbReference>
<dbReference type="InterPro" id="IPR013767">
    <property type="entry name" value="PAS_fold"/>
</dbReference>
<dbReference type="InterPro" id="IPR003594">
    <property type="entry name" value="HATPase_dom"/>
</dbReference>
<evidence type="ECO:0000259" key="5">
    <source>
        <dbReference type="PROSITE" id="PS50112"/>
    </source>
</evidence>
<dbReference type="Gene3D" id="3.30.565.10">
    <property type="entry name" value="Histidine kinase-like ATPase, C-terminal domain"/>
    <property type="match status" value="1"/>
</dbReference>
<dbReference type="RefSeq" id="WP_169420357.1">
    <property type="nucleotide sequence ID" value="NZ_JABBFX010000002.1"/>
</dbReference>
<dbReference type="GO" id="GO:0046983">
    <property type="term" value="F:protein dimerization activity"/>
    <property type="evidence" value="ECO:0007669"/>
    <property type="project" value="InterPro"/>
</dbReference>
<name>A0A848H6E2_9BURK</name>
<sequence length="347" mass="37602">MGSFALSDAERAAWQAGLLDSAMDAIVTVDEGQRIVLFNRAAERIFGWTAPQALGRHVEMLLPPRLRSETAGARQLAAAGRGLRAAGEEFPLEASLSRVQTHEGELATLVVRDVSDRVQAQQELAAFAAEASSAREQEKARIARELHDELAQMLTALKMDVNWLRDHLEEHGAGAKLAQMLGLLDQAVGATRRIAADLRPLVLDDLGLVPAIEWLAAGFTQRHGVACELRVDESLQLQEPHATAIFRIVQESLANVGKHAHAHQVAVCLGRDESEVLLRVQDDGAGFWLAEPRKASSLGLAGLRERARLLRGTLAIATAPGEGTCIEVRIPLERQAGARVAEARPQR</sequence>
<keyword evidence="1" id="KW-0808">Transferase</keyword>
<dbReference type="SMART" id="SM00091">
    <property type="entry name" value="PAS"/>
    <property type="match status" value="1"/>
</dbReference>
<evidence type="ECO:0000313" key="6">
    <source>
        <dbReference type="EMBL" id="NML46067.1"/>
    </source>
</evidence>
<dbReference type="GO" id="GO:0006355">
    <property type="term" value="P:regulation of DNA-templated transcription"/>
    <property type="evidence" value="ECO:0007669"/>
    <property type="project" value="InterPro"/>
</dbReference>
<feature type="domain" description="PAS" evidence="5">
    <location>
        <begin position="18"/>
        <end position="63"/>
    </location>
</feature>
<gene>
    <name evidence="6" type="ORF">HHL11_20130</name>
</gene>